<dbReference type="Gene3D" id="3.40.50.720">
    <property type="entry name" value="NAD(P)-binding Rossmann-like Domain"/>
    <property type="match status" value="1"/>
</dbReference>
<sequence length="225" mass="26161">MDTPFHNPIVRSNFDNLFTLICQIVCSKFKYLAILISQIVRSHFDNVSTLICQIILTFQLFHKMVKYEYFHKNYLEYLLSELSLFDQNPYNIALLQFKNVPQQNFLETGQHIATVLIKNQRNKIGEKKDNLMALNMTRHAMHRTVGDTSCQASSLKIRLLRNIEHITVEEEVQQAMAITRQNYGRLDVLVNCAGVGTAIKTYNDNKKRTHDMEKFSKVMQIACKV</sequence>
<dbReference type="EMBL" id="JARBDR010000918">
    <property type="protein sequence ID" value="KAJ8301265.1"/>
    <property type="molecule type" value="Genomic_DNA"/>
</dbReference>
<name>A0ABQ9E7X1_TEGGR</name>
<dbReference type="Proteomes" id="UP001217089">
    <property type="component" value="Unassembled WGS sequence"/>
</dbReference>
<comment type="caution">
    <text evidence="1">The sequence shown here is derived from an EMBL/GenBank/DDBJ whole genome shotgun (WGS) entry which is preliminary data.</text>
</comment>
<accession>A0ABQ9E7X1</accession>
<evidence type="ECO:0000313" key="2">
    <source>
        <dbReference type="Proteomes" id="UP001217089"/>
    </source>
</evidence>
<dbReference type="InterPro" id="IPR036291">
    <property type="entry name" value="NAD(P)-bd_dom_sf"/>
</dbReference>
<organism evidence="1 2">
    <name type="scientific">Tegillarca granosa</name>
    <name type="common">Malaysian cockle</name>
    <name type="synonym">Anadara granosa</name>
    <dbReference type="NCBI Taxonomy" id="220873"/>
    <lineage>
        <taxon>Eukaryota</taxon>
        <taxon>Metazoa</taxon>
        <taxon>Spiralia</taxon>
        <taxon>Lophotrochozoa</taxon>
        <taxon>Mollusca</taxon>
        <taxon>Bivalvia</taxon>
        <taxon>Autobranchia</taxon>
        <taxon>Pteriomorphia</taxon>
        <taxon>Arcoida</taxon>
        <taxon>Arcoidea</taxon>
        <taxon>Arcidae</taxon>
        <taxon>Tegillarca</taxon>
    </lineage>
</organism>
<keyword evidence="2" id="KW-1185">Reference proteome</keyword>
<gene>
    <name evidence="1" type="ORF">KUTeg_020252</name>
</gene>
<reference evidence="1 2" key="1">
    <citation type="submission" date="2022-12" db="EMBL/GenBank/DDBJ databases">
        <title>Chromosome-level genome of Tegillarca granosa.</title>
        <authorList>
            <person name="Kim J."/>
        </authorList>
    </citation>
    <scope>NUCLEOTIDE SEQUENCE [LARGE SCALE GENOMIC DNA]</scope>
    <source>
        <strain evidence="1">Teg-2019</strain>
        <tissue evidence="1">Adductor muscle</tissue>
    </source>
</reference>
<dbReference type="SUPFAM" id="SSF51735">
    <property type="entry name" value="NAD(P)-binding Rossmann-fold domains"/>
    <property type="match status" value="1"/>
</dbReference>
<proteinExistence type="predicted"/>
<evidence type="ECO:0000313" key="1">
    <source>
        <dbReference type="EMBL" id="KAJ8301265.1"/>
    </source>
</evidence>
<protein>
    <submittedName>
        <fullName evidence="1">Uncharacterized protein</fullName>
    </submittedName>
</protein>